<dbReference type="InterPro" id="IPR003787">
    <property type="entry name" value="Sulphur_relay_DsrE/F-like"/>
</dbReference>
<dbReference type="OrthoDB" id="8536028at2"/>
<dbReference type="SUPFAM" id="SSF75169">
    <property type="entry name" value="DsrEFH-like"/>
    <property type="match status" value="1"/>
</dbReference>
<evidence type="ECO:0000313" key="2">
    <source>
        <dbReference type="Proteomes" id="UP000287247"/>
    </source>
</evidence>
<organism evidence="1 2">
    <name type="scientific">Aphanothece sacrum FPU1</name>
    <dbReference type="NCBI Taxonomy" id="1920663"/>
    <lineage>
        <taxon>Bacteria</taxon>
        <taxon>Bacillati</taxon>
        <taxon>Cyanobacteriota</taxon>
        <taxon>Cyanophyceae</taxon>
        <taxon>Oscillatoriophycideae</taxon>
        <taxon>Chroococcales</taxon>
        <taxon>Aphanothecaceae</taxon>
        <taxon>Aphanothece</taxon>
    </lineage>
</organism>
<evidence type="ECO:0000313" key="1">
    <source>
        <dbReference type="EMBL" id="GBF79138.1"/>
    </source>
</evidence>
<dbReference type="Pfam" id="PF02635">
    <property type="entry name" value="DsrE"/>
    <property type="match status" value="1"/>
</dbReference>
<name>A0A401ICW9_APHSA</name>
<reference evidence="2" key="1">
    <citation type="submission" date="2017-05" db="EMBL/GenBank/DDBJ databases">
        <title>Physiological properties and genetic analysis related to exopolysaccharide production of fresh-water unicellular cyanobacterium Aphanothece sacrum, Suizenji Nori, that has been cultured as a food source in Japan.</title>
        <authorList>
            <person name="Kanesaki Y."/>
            <person name="Yoshikawa S."/>
            <person name="Ohki K."/>
        </authorList>
    </citation>
    <scope>NUCLEOTIDE SEQUENCE [LARGE SCALE GENOMIC DNA]</scope>
    <source>
        <strain evidence="2">FPU1</strain>
    </source>
</reference>
<proteinExistence type="predicted"/>
<dbReference type="InterPro" id="IPR027396">
    <property type="entry name" value="DsrEFH-like"/>
</dbReference>
<protein>
    <submittedName>
        <fullName evidence="1">Iron-sulfur binding domain-containing protein</fullName>
    </submittedName>
</protein>
<gene>
    <name evidence="1" type="ORF">AsFPU1_0530</name>
</gene>
<dbReference type="AlphaFoldDB" id="A0A401ICW9"/>
<dbReference type="RefSeq" id="WP_124977318.1">
    <property type="nucleotide sequence ID" value="NZ_BDQK01000001.1"/>
</dbReference>
<accession>A0A401ICW9</accession>
<keyword evidence="2" id="KW-1185">Reference proteome</keyword>
<dbReference type="EMBL" id="BDQK01000001">
    <property type="protein sequence ID" value="GBF79138.1"/>
    <property type="molecule type" value="Genomic_DNA"/>
</dbReference>
<sequence length="136" mass="15177">MSEITLTFLVMDGPFEQARTTTAFRLIDAALNKGYNVNVFAYEGGVSLSFAEQKPHANTVHGRSFEEENHPLTKDWIAALQEKAKLKECQFNWTNCGLCIDERGVGNVIYGCSRGGPKDFWQWAIQSNSTLVIGTK</sequence>
<dbReference type="Proteomes" id="UP000287247">
    <property type="component" value="Unassembled WGS sequence"/>
</dbReference>
<dbReference type="Gene3D" id="3.40.1260.10">
    <property type="entry name" value="DsrEFH-like"/>
    <property type="match status" value="1"/>
</dbReference>
<comment type="caution">
    <text evidence="1">The sequence shown here is derived from an EMBL/GenBank/DDBJ whole genome shotgun (WGS) entry which is preliminary data.</text>
</comment>